<keyword evidence="5" id="KW-0732">Signal</keyword>
<reference evidence="7" key="1">
    <citation type="submission" date="2019-12" db="EMBL/GenBank/DDBJ databases">
        <authorList>
            <person name="Cremers G."/>
        </authorList>
    </citation>
    <scope>NUCLEOTIDE SEQUENCE</scope>
    <source>
        <strain evidence="7">Vvax</strain>
    </source>
</reference>
<gene>
    <name evidence="7" type="ORF">VVAX_06076</name>
</gene>
<keyword evidence="2" id="KW-0058">Aromatic hydrocarbons catabolism</keyword>
<dbReference type="Gene3D" id="3.40.50.1820">
    <property type="entry name" value="alpha/beta hydrolase"/>
    <property type="match status" value="1"/>
</dbReference>
<dbReference type="InterPro" id="IPR029058">
    <property type="entry name" value="AB_hydrolase_fold"/>
</dbReference>
<dbReference type="GO" id="GO:0097176">
    <property type="term" value="P:epoxide metabolic process"/>
    <property type="evidence" value="ECO:0007669"/>
    <property type="project" value="TreeGrafter"/>
</dbReference>
<dbReference type="PANTHER" id="PTHR21661">
    <property type="entry name" value="EPOXIDE HYDROLASE 1-RELATED"/>
    <property type="match status" value="1"/>
</dbReference>
<evidence type="ECO:0000256" key="1">
    <source>
        <dbReference type="ARBA" id="ARBA00010088"/>
    </source>
</evidence>
<dbReference type="InterPro" id="IPR016292">
    <property type="entry name" value="Epoxide_hydrolase"/>
</dbReference>
<dbReference type="InterPro" id="IPR000639">
    <property type="entry name" value="Epox_hydrolase-like"/>
</dbReference>
<comment type="similarity">
    <text evidence="1">Belongs to the peptidase S33 family.</text>
</comment>
<feature type="signal peptide" evidence="5">
    <location>
        <begin position="1"/>
        <end position="39"/>
    </location>
</feature>
<feature type="active site" description="Proton acceptor" evidence="4">
    <location>
        <position position="430"/>
    </location>
</feature>
<evidence type="ECO:0000256" key="2">
    <source>
        <dbReference type="ARBA" id="ARBA00022797"/>
    </source>
</evidence>
<dbReference type="PANTHER" id="PTHR21661:SF35">
    <property type="entry name" value="EPOXIDE HYDROLASE"/>
    <property type="match status" value="1"/>
</dbReference>
<evidence type="ECO:0000256" key="5">
    <source>
        <dbReference type="SAM" id="SignalP"/>
    </source>
</evidence>
<name>A0A679J7Z2_VARPD</name>
<organism evidence="7">
    <name type="scientific">Variovorax paradoxus</name>
    <dbReference type="NCBI Taxonomy" id="34073"/>
    <lineage>
        <taxon>Bacteria</taxon>
        <taxon>Pseudomonadati</taxon>
        <taxon>Pseudomonadota</taxon>
        <taxon>Betaproteobacteria</taxon>
        <taxon>Burkholderiales</taxon>
        <taxon>Comamonadaceae</taxon>
        <taxon>Variovorax</taxon>
    </lineage>
</organism>
<evidence type="ECO:0000313" key="7">
    <source>
        <dbReference type="EMBL" id="CAA2109804.1"/>
    </source>
</evidence>
<evidence type="ECO:0000256" key="4">
    <source>
        <dbReference type="PIRSR" id="PIRSR001112-1"/>
    </source>
</evidence>
<accession>A0A679J7Z2</accession>
<dbReference type="PIRSF" id="PIRSF001112">
    <property type="entry name" value="Epoxide_hydrolase"/>
    <property type="match status" value="1"/>
</dbReference>
<dbReference type="PRINTS" id="PR00412">
    <property type="entry name" value="EPOXHYDRLASE"/>
</dbReference>
<evidence type="ECO:0000256" key="3">
    <source>
        <dbReference type="ARBA" id="ARBA00022801"/>
    </source>
</evidence>
<sequence length="453" mass="49672">MEIIPVHINRITQRKPSKIRLLSAVCAAGLMAASGIAFAGQAGEGGAPAGQASSQSAPSSEAIRPFKVHVSDKALKELKARLQATRWPDKETVSDASQGVQLAKLQQLVKYWETGYDWHRLEARLNALPQFVTTIDGVDVQFIHVRSRHPNAMPLILTHGWPGSPLEFIDAIGPLTGPTAYGGKAEDAFDVVIPAIPGHGFSSLPKELGWGPDRVARAWDVLMHRVGYDHYVAQGGDHGSVISDAMARQKPQGLLGIHLNMPATVPPELVKGIHAGDEPPANLPDAERTAYQTLSKFFARNAAYGAMMVTRPQTLGYGLNDSPAGLAAFMYEKITEWTYPSGNAEAVLGRDRILDDISLYWLTGTASSSSRFYWENNNNNFSSAAQRTTEITVPVAITVFPGEIYRAPKSWAQRAYPSMYYFKEVDRGGHFAAWEQPQLFAEEMRSAFRSLRK</sequence>
<feature type="active site" description="Proton donor" evidence="4">
    <location>
        <position position="373"/>
    </location>
</feature>
<proteinExistence type="inferred from homology"/>
<dbReference type="EMBL" id="LR743508">
    <property type="protein sequence ID" value="CAA2109804.1"/>
    <property type="molecule type" value="Genomic_DNA"/>
</dbReference>
<feature type="active site" description="Nucleophile" evidence="4">
    <location>
        <position position="237"/>
    </location>
</feature>
<keyword evidence="3" id="KW-0378">Hydrolase</keyword>
<evidence type="ECO:0000259" key="6">
    <source>
        <dbReference type="Pfam" id="PF06441"/>
    </source>
</evidence>
<dbReference type="Pfam" id="PF06441">
    <property type="entry name" value="EHN"/>
    <property type="match status" value="1"/>
</dbReference>
<dbReference type="SUPFAM" id="SSF53474">
    <property type="entry name" value="alpha/beta-Hydrolases"/>
    <property type="match status" value="1"/>
</dbReference>
<feature type="domain" description="Epoxide hydrolase N-terminal" evidence="6">
    <location>
        <begin position="63"/>
        <end position="168"/>
    </location>
</feature>
<protein>
    <recommendedName>
        <fullName evidence="6">Epoxide hydrolase N-terminal domain-containing protein</fullName>
    </recommendedName>
</protein>
<dbReference type="AlphaFoldDB" id="A0A679J7Z2"/>
<dbReference type="InterPro" id="IPR010497">
    <property type="entry name" value="Epoxide_hydro_N"/>
</dbReference>
<dbReference type="GO" id="GO:0004301">
    <property type="term" value="F:epoxide hydrolase activity"/>
    <property type="evidence" value="ECO:0007669"/>
    <property type="project" value="TreeGrafter"/>
</dbReference>
<feature type="chain" id="PRO_5025515315" description="Epoxide hydrolase N-terminal domain-containing protein" evidence="5">
    <location>
        <begin position="40"/>
        <end position="453"/>
    </location>
</feature>